<dbReference type="EMBL" id="JARJCW010000029">
    <property type="protein sequence ID" value="KAJ7210090.1"/>
    <property type="molecule type" value="Genomic_DNA"/>
</dbReference>
<dbReference type="Proteomes" id="UP001219525">
    <property type="component" value="Unassembled WGS sequence"/>
</dbReference>
<gene>
    <name evidence="1" type="ORF">GGX14DRAFT_626393</name>
</gene>
<protein>
    <recommendedName>
        <fullName evidence="3">F-box domain-containing protein</fullName>
    </recommendedName>
</protein>
<keyword evidence="2" id="KW-1185">Reference proteome</keyword>
<accession>A0AAD6VDZ8</accession>
<name>A0AAD6VDZ8_9AGAR</name>
<evidence type="ECO:0008006" key="3">
    <source>
        <dbReference type="Google" id="ProtNLM"/>
    </source>
</evidence>
<sequence>MTGAGPYHPTCAVTAPRFSDELFIEIFEHLTDADLLSLATISKHIHDLALLSHLERHGITVADIESHSVPLMSTDGAFHALRIARFVTAIEALRLRFDPSPKLHRDVSALEKFAQRLPPIKIIDLEFPPKPGRVQILRSIQRSDMVGLLLTLTSAYHTRPAMVISPLNLSIVRPRKPSFYAIRRLYSAVRAIGSRKHARAPPSIKEQEFRAGLFVLPLLRRVGIIPDVSIRVFDPPEALGSLIVLRATVISSLRLPSLRTEETSAVFAHLTLPHLRIVEGSFTHIEPTALYTFLTRHPSLQTLALRGPPPDAASDKSVFKHRNEAHFDIAPLAPLPADALPQLQHLRGSSRLAAWVLASPHSFHGLTAATFELHPGPTAQRDYAAALRGAARRPALTTLALHLHGWAPWNARRPEGEETPESCAEHVADLRLTFKMPATHPRGAALMRWTGWFRLWAGLREVSLFDSLQLENLCVVLKAELPHIRFSTYELARTD</sequence>
<organism evidence="1 2">
    <name type="scientific">Mycena pura</name>
    <dbReference type="NCBI Taxonomy" id="153505"/>
    <lineage>
        <taxon>Eukaryota</taxon>
        <taxon>Fungi</taxon>
        <taxon>Dikarya</taxon>
        <taxon>Basidiomycota</taxon>
        <taxon>Agaricomycotina</taxon>
        <taxon>Agaricomycetes</taxon>
        <taxon>Agaricomycetidae</taxon>
        <taxon>Agaricales</taxon>
        <taxon>Marasmiineae</taxon>
        <taxon>Mycenaceae</taxon>
        <taxon>Mycena</taxon>
    </lineage>
</organism>
<evidence type="ECO:0000313" key="2">
    <source>
        <dbReference type="Proteomes" id="UP001219525"/>
    </source>
</evidence>
<comment type="caution">
    <text evidence="1">The sequence shown here is derived from an EMBL/GenBank/DDBJ whole genome shotgun (WGS) entry which is preliminary data.</text>
</comment>
<reference evidence="1" key="1">
    <citation type="submission" date="2023-03" db="EMBL/GenBank/DDBJ databases">
        <title>Massive genome expansion in bonnet fungi (Mycena s.s.) driven by repeated elements and novel gene families across ecological guilds.</title>
        <authorList>
            <consortium name="Lawrence Berkeley National Laboratory"/>
            <person name="Harder C.B."/>
            <person name="Miyauchi S."/>
            <person name="Viragh M."/>
            <person name="Kuo A."/>
            <person name="Thoen E."/>
            <person name="Andreopoulos B."/>
            <person name="Lu D."/>
            <person name="Skrede I."/>
            <person name="Drula E."/>
            <person name="Henrissat B."/>
            <person name="Morin E."/>
            <person name="Kohler A."/>
            <person name="Barry K."/>
            <person name="LaButti K."/>
            <person name="Morin E."/>
            <person name="Salamov A."/>
            <person name="Lipzen A."/>
            <person name="Mereny Z."/>
            <person name="Hegedus B."/>
            <person name="Baldrian P."/>
            <person name="Stursova M."/>
            <person name="Weitz H."/>
            <person name="Taylor A."/>
            <person name="Grigoriev I.V."/>
            <person name="Nagy L.G."/>
            <person name="Martin F."/>
            <person name="Kauserud H."/>
        </authorList>
    </citation>
    <scope>NUCLEOTIDE SEQUENCE</scope>
    <source>
        <strain evidence="1">9144</strain>
    </source>
</reference>
<evidence type="ECO:0000313" key="1">
    <source>
        <dbReference type="EMBL" id="KAJ7210090.1"/>
    </source>
</evidence>
<proteinExistence type="predicted"/>
<dbReference type="AlphaFoldDB" id="A0AAD6VDZ8"/>